<keyword evidence="4 8" id="KW-0547">Nucleotide-binding</keyword>
<dbReference type="Gene3D" id="3.30.470.20">
    <property type="entry name" value="ATP-grasp fold, B domain"/>
    <property type="match status" value="1"/>
</dbReference>
<gene>
    <name evidence="11" type="ordered locus">Arcpr_0037</name>
</gene>
<dbReference type="SMART" id="SM00878">
    <property type="entry name" value="Biotin_carb_C"/>
    <property type="match status" value="1"/>
</dbReference>
<dbReference type="SUPFAM" id="SSF52440">
    <property type="entry name" value="PreATP-grasp domain"/>
    <property type="match status" value="1"/>
</dbReference>
<dbReference type="PROSITE" id="PS00867">
    <property type="entry name" value="CPSASE_2"/>
    <property type="match status" value="1"/>
</dbReference>
<sequence>MFEKVLVANRGEIAIRVMRACRELGIRTVAVYSSADRRALHRLYADESYYIGKADARESYLNIDRIIEVAKKADVDAIHPGYGFLAENPEFAKRCEEEGIVFIGPSSDVIAKMGSKVMARKLMQEAGLPVVPGSPALEDVDSAFKWAEKIGYPVAIKASGGGGGIGITIVNSEDELEQAFYKSKKLGEKYFGDATVYIEKYLPKPRHIEFQVLADEHGNVIHLGERECSIQRRHQKLIEECPSPAVDDETREEMGKLVVKGTKYIGYTNAGTMEFLYQDGKFYFLEMNTRLQVEHTITELVTGIDIVKYQIKIAYGEELYHDQEDVVMRGHAIECRINAEDPIEFLPRSGRIVHYRSPGGIGVRVDSGVHMGYVIPKEYDPMISKLCVWGENRLEAIYRMRRALWEYVIVGVETNIPFHLAVMHNDAFVRGETHTKFVDEQDIREEVRTYMVKYHPIMKRLDEVFREEIKEEDIAVALALAEYQRYEEPRISTWKMHARLENVK</sequence>
<evidence type="ECO:0000259" key="10">
    <source>
        <dbReference type="PROSITE" id="PS50979"/>
    </source>
</evidence>
<evidence type="ECO:0000256" key="6">
    <source>
        <dbReference type="ARBA" id="ARBA00022842"/>
    </source>
</evidence>
<dbReference type="GO" id="GO:0005524">
    <property type="term" value="F:ATP binding"/>
    <property type="evidence" value="ECO:0007669"/>
    <property type="project" value="UniProtKB-UniRule"/>
</dbReference>
<dbReference type="KEGG" id="apo:Arcpr_0037"/>
<dbReference type="PaxDb" id="572546-Arcpr_0037"/>
<evidence type="ECO:0000256" key="5">
    <source>
        <dbReference type="ARBA" id="ARBA00022840"/>
    </source>
</evidence>
<dbReference type="GeneID" id="8738682"/>
<dbReference type="Pfam" id="PF02785">
    <property type="entry name" value="Biotin_carb_C"/>
    <property type="match status" value="1"/>
</dbReference>
<comment type="cofactor">
    <cofactor evidence="2">
        <name>Co(2+)</name>
        <dbReference type="ChEBI" id="CHEBI:48828"/>
    </cofactor>
</comment>
<dbReference type="InterPro" id="IPR011054">
    <property type="entry name" value="Rudment_hybrid_motif"/>
</dbReference>
<dbReference type="SUPFAM" id="SSF51246">
    <property type="entry name" value="Rudiment single hybrid motif"/>
    <property type="match status" value="1"/>
</dbReference>
<evidence type="ECO:0000313" key="12">
    <source>
        <dbReference type="Proteomes" id="UP000001901"/>
    </source>
</evidence>
<dbReference type="InterPro" id="IPR005481">
    <property type="entry name" value="BC-like_N"/>
</dbReference>
<name>D2RFN9_ARCPA</name>
<dbReference type="InterPro" id="IPR011761">
    <property type="entry name" value="ATP-grasp"/>
</dbReference>
<evidence type="ECO:0000259" key="9">
    <source>
        <dbReference type="PROSITE" id="PS50975"/>
    </source>
</evidence>
<dbReference type="PANTHER" id="PTHR18866">
    <property type="entry name" value="CARBOXYLASE:PYRUVATE/ACETYL-COA/PROPIONYL-COA CARBOXYLASE"/>
    <property type="match status" value="1"/>
</dbReference>
<keyword evidence="12" id="KW-1185">Reference proteome</keyword>
<dbReference type="PROSITE" id="PS50975">
    <property type="entry name" value="ATP_GRASP"/>
    <property type="match status" value="1"/>
</dbReference>
<dbReference type="Proteomes" id="UP000001901">
    <property type="component" value="Chromosome"/>
</dbReference>
<keyword evidence="5 8" id="KW-0067">ATP-binding</keyword>
<evidence type="ECO:0000256" key="4">
    <source>
        <dbReference type="ARBA" id="ARBA00022741"/>
    </source>
</evidence>
<dbReference type="Pfam" id="PF00289">
    <property type="entry name" value="Biotin_carb_N"/>
    <property type="match status" value="1"/>
</dbReference>
<evidence type="ECO:0000256" key="8">
    <source>
        <dbReference type="PROSITE-ProRule" id="PRU00409"/>
    </source>
</evidence>
<keyword evidence="6" id="KW-0460">Magnesium</keyword>
<dbReference type="SMART" id="SM01209">
    <property type="entry name" value="GARS_A"/>
    <property type="match status" value="1"/>
</dbReference>
<dbReference type="PROSITE" id="PS50979">
    <property type="entry name" value="BC"/>
    <property type="match status" value="1"/>
</dbReference>
<dbReference type="eggNOG" id="arCOG01590">
    <property type="taxonomic scope" value="Archaea"/>
</dbReference>
<evidence type="ECO:0000256" key="7">
    <source>
        <dbReference type="ARBA" id="ARBA00023267"/>
    </source>
</evidence>
<evidence type="ECO:0000256" key="3">
    <source>
        <dbReference type="ARBA" id="ARBA00022598"/>
    </source>
</evidence>
<dbReference type="STRING" id="572546.Arcpr_0037"/>
<dbReference type="EMBL" id="CP001857">
    <property type="protein sequence ID" value="ADB57114.1"/>
    <property type="molecule type" value="Genomic_DNA"/>
</dbReference>
<dbReference type="InterPro" id="IPR005479">
    <property type="entry name" value="CPAse_ATP-bd"/>
</dbReference>
<dbReference type="InterPro" id="IPR011764">
    <property type="entry name" value="Biotin_carboxylation_dom"/>
</dbReference>
<dbReference type="InterPro" id="IPR050856">
    <property type="entry name" value="Biotin_carboxylase_complex"/>
</dbReference>
<dbReference type="PANTHER" id="PTHR18866:SF33">
    <property type="entry name" value="METHYLCROTONOYL-COA CARBOXYLASE SUBUNIT ALPHA, MITOCHONDRIAL-RELATED"/>
    <property type="match status" value="1"/>
</dbReference>
<dbReference type="InterPro" id="IPR016185">
    <property type="entry name" value="PreATP-grasp_dom_sf"/>
</dbReference>
<dbReference type="NCBIfam" id="NF006367">
    <property type="entry name" value="PRK08591.1"/>
    <property type="match status" value="1"/>
</dbReference>
<organism evidence="11 12">
    <name type="scientific">Archaeoglobus profundus (strain DSM 5631 / JCM 9629 / NBRC 100127 / Av18)</name>
    <dbReference type="NCBI Taxonomy" id="572546"/>
    <lineage>
        <taxon>Archaea</taxon>
        <taxon>Methanobacteriati</taxon>
        <taxon>Methanobacteriota</taxon>
        <taxon>Archaeoglobi</taxon>
        <taxon>Archaeoglobales</taxon>
        <taxon>Archaeoglobaceae</taxon>
        <taxon>Archaeoglobus</taxon>
    </lineage>
</organism>
<evidence type="ECO:0000313" key="11">
    <source>
        <dbReference type="EMBL" id="ADB57114.1"/>
    </source>
</evidence>
<reference evidence="11 12" key="1">
    <citation type="journal article" date="2010" name="Stand. Genomic Sci.">
        <title>Complete genome sequence of Archaeoglobus profundus type strain (AV18).</title>
        <authorList>
            <person name="von Jan M."/>
            <person name="Lapidus A."/>
            <person name="Del Rio T.G."/>
            <person name="Copeland A."/>
            <person name="Tice H."/>
            <person name="Cheng J.F."/>
            <person name="Lucas S."/>
            <person name="Chen F."/>
            <person name="Nolan M."/>
            <person name="Goodwin L."/>
            <person name="Han C."/>
            <person name="Pitluck S."/>
            <person name="Liolios K."/>
            <person name="Ivanova N."/>
            <person name="Mavromatis K."/>
            <person name="Ovchinnikova G."/>
            <person name="Chertkov O."/>
            <person name="Pati A."/>
            <person name="Chen A."/>
            <person name="Palaniappan K."/>
            <person name="Land M."/>
            <person name="Hauser L."/>
            <person name="Chang Y.J."/>
            <person name="Jeffries C.D."/>
            <person name="Saunders E."/>
            <person name="Brettin T."/>
            <person name="Detter J.C."/>
            <person name="Chain P."/>
            <person name="Eichinger K."/>
            <person name="Huber H."/>
            <person name="Spring S."/>
            <person name="Rohde M."/>
            <person name="Goker M."/>
            <person name="Wirth R."/>
            <person name="Woyke T."/>
            <person name="Bristow J."/>
            <person name="Eisen J.A."/>
            <person name="Markowitz V."/>
            <person name="Hugenholtz P."/>
            <person name="Kyrpides N.C."/>
            <person name="Klenk H.P."/>
        </authorList>
    </citation>
    <scope>NUCLEOTIDE SEQUENCE [LARGE SCALE GENOMIC DNA]</scope>
    <source>
        <strain evidence="12">DSM 5631 / JCM 9629 / NBRC 100127 / Av18</strain>
    </source>
</reference>
<dbReference type="HOGENOM" id="CLU_000395_3_2_2"/>
<feature type="domain" description="ATP-grasp" evidence="9">
    <location>
        <begin position="120"/>
        <end position="315"/>
    </location>
</feature>
<dbReference type="GO" id="GO:0046872">
    <property type="term" value="F:metal ion binding"/>
    <property type="evidence" value="ECO:0007669"/>
    <property type="project" value="InterPro"/>
</dbReference>
<dbReference type="FunFam" id="3.40.50.20:FF:000010">
    <property type="entry name" value="Propionyl-CoA carboxylase subunit alpha"/>
    <property type="match status" value="1"/>
</dbReference>
<evidence type="ECO:0000256" key="1">
    <source>
        <dbReference type="ARBA" id="ARBA00001936"/>
    </source>
</evidence>
<comment type="cofactor">
    <cofactor evidence="1">
        <name>Mn(2+)</name>
        <dbReference type="ChEBI" id="CHEBI:29035"/>
    </cofactor>
</comment>
<evidence type="ECO:0000256" key="2">
    <source>
        <dbReference type="ARBA" id="ARBA00001941"/>
    </source>
</evidence>
<dbReference type="SUPFAM" id="SSF56059">
    <property type="entry name" value="Glutathione synthetase ATP-binding domain-like"/>
    <property type="match status" value="1"/>
</dbReference>
<dbReference type="InterPro" id="IPR004549">
    <property type="entry name" value="Acetyl_CoA_COase_biotin_COase"/>
</dbReference>
<dbReference type="PROSITE" id="PS00866">
    <property type="entry name" value="CPSASE_1"/>
    <property type="match status" value="1"/>
</dbReference>
<dbReference type="NCBIfam" id="NF006406">
    <property type="entry name" value="PRK08654.1"/>
    <property type="match status" value="1"/>
</dbReference>
<dbReference type="InterPro" id="IPR005482">
    <property type="entry name" value="Biotin_COase_C"/>
</dbReference>
<feature type="domain" description="Biotin carboxylation" evidence="10">
    <location>
        <begin position="1"/>
        <end position="443"/>
    </location>
</feature>
<keyword evidence="7" id="KW-0092">Biotin</keyword>
<dbReference type="OrthoDB" id="31083at2157"/>
<proteinExistence type="predicted"/>
<protein>
    <submittedName>
        <fullName evidence="11">Acetyl-CoA carboxylase, biotin carboxylase</fullName>
    </submittedName>
</protein>
<dbReference type="GO" id="GO:0016874">
    <property type="term" value="F:ligase activity"/>
    <property type="evidence" value="ECO:0007669"/>
    <property type="project" value="UniProtKB-KW"/>
</dbReference>
<dbReference type="AlphaFoldDB" id="D2RFN9"/>
<dbReference type="RefSeq" id="WP_012939450.1">
    <property type="nucleotide sequence ID" value="NC_013741.1"/>
</dbReference>
<dbReference type="Pfam" id="PF02786">
    <property type="entry name" value="CPSase_L_D2"/>
    <property type="match status" value="1"/>
</dbReference>
<keyword evidence="3" id="KW-0436">Ligase</keyword>
<dbReference type="NCBIfam" id="TIGR00514">
    <property type="entry name" value="accC"/>
    <property type="match status" value="1"/>
</dbReference>
<accession>D2RFN9</accession>